<evidence type="ECO:0000313" key="1">
    <source>
        <dbReference type="EMBL" id="GBF50281.1"/>
    </source>
</evidence>
<dbReference type="AlphaFoldDB" id="A0A2P2E083"/>
<dbReference type="SUPFAM" id="SSF75011">
    <property type="entry name" value="3-carboxy-cis,cis-mucoante lactonizing enzyme"/>
    <property type="match status" value="1"/>
</dbReference>
<keyword evidence="2" id="KW-1185">Reference proteome</keyword>
<dbReference type="RefSeq" id="WP_209452014.1">
    <property type="nucleotide sequence ID" value="NZ_BFBB01000004.1"/>
</dbReference>
<sequence>MKAIANYVFLTFFGLIVTQCSQWEIQKPNLLQYLLVFSAPTTVGVIASDLGSGGRFKTFDPNSLTVSPTSVTIHSDAVGRFYEDKVIIINRLNRDSIQILDPRVNFLTVLDFSVGQGRNPQDAVLYNQKLYVALYNSDVIPIYNAQTGTLISEISLTKYRETFSSSGTPDRFLEIGSLVNVGSSLFVSLQRLDRNDVSGYFPPNSDSILVEIDMNLDRIVAEYKFPIRNPSSRIVKKVLFGEPHLLFSCVAFVGFLSRNDGGILAFHLPSRSFRNEILFSEGVAGGDIINFVIRDESLGYAITLDAAFNKSVQSFRPSTGERTGTVLTIPGNRGITLSGMHLTAEGKLIVGLTDFTLPGLNVYDTNQGNLLLNPSPISVELTPLDIFQLQNP</sequence>
<comment type="caution">
    <text evidence="1">The sequence shown here is derived from an EMBL/GenBank/DDBJ whole genome shotgun (WGS) entry which is preliminary data.</text>
</comment>
<proteinExistence type="predicted"/>
<dbReference type="EMBL" id="BFBB01000004">
    <property type="protein sequence ID" value="GBF50281.1"/>
    <property type="molecule type" value="Genomic_DNA"/>
</dbReference>
<gene>
    <name evidence="1" type="ORF">LPTSP4_18060</name>
</gene>
<accession>A0A2P2E083</accession>
<organism evidence="1 2">
    <name type="scientific">Leptospira ryugenii</name>
    <dbReference type="NCBI Taxonomy" id="1917863"/>
    <lineage>
        <taxon>Bacteria</taxon>
        <taxon>Pseudomonadati</taxon>
        <taxon>Spirochaetota</taxon>
        <taxon>Spirochaetia</taxon>
        <taxon>Leptospirales</taxon>
        <taxon>Leptospiraceae</taxon>
        <taxon>Leptospira</taxon>
    </lineage>
</organism>
<reference evidence="1 2" key="1">
    <citation type="submission" date="2018-02" db="EMBL/GenBank/DDBJ databases">
        <title>Novel Leptospira species isolated from soil and water in Japan.</title>
        <authorList>
            <person name="Nakao R."/>
            <person name="Masuzawa T."/>
        </authorList>
    </citation>
    <scope>NUCLEOTIDE SEQUENCE [LARGE SCALE GENOMIC DNA]</scope>
    <source>
        <strain evidence="1 2">YH101</strain>
    </source>
</reference>
<evidence type="ECO:0000313" key="2">
    <source>
        <dbReference type="Proteomes" id="UP000245133"/>
    </source>
</evidence>
<name>A0A2P2E083_9LEPT</name>
<dbReference type="Proteomes" id="UP000245133">
    <property type="component" value="Unassembled WGS sequence"/>
</dbReference>
<protein>
    <submittedName>
        <fullName evidence="1">Uncharacterized protein</fullName>
    </submittedName>
</protein>